<keyword evidence="2" id="KW-1185">Reference proteome</keyword>
<organism evidence="1 2">
    <name type="scientific">Elysia crispata</name>
    <name type="common">lettuce slug</name>
    <dbReference type="NCBI Taxonomy" id="231223"/>
    <lineage>
        <taxon>Eukaryota</taxon>
        <taxon>Metazoa</taxon>
        <taxon>Spiralia</taxon>
        <taxon>Lophotrochozoa</taxon>
        <taxon>Mollusca</taxon>
        <taxon>Gastropoda</taxon>
        <taxon>Heterobranchia</taxon>
        <taxon>Euthyneura</taxon>
        <taxon>Panpulmonata</taxon>
        <taxon>Sacoglossa</taxon>
        <taxon>Placobranchoidea</taxon>
        <taxon>Plakobranchidae</taxon>
        <taxon>Elysia</taxon>
    </lineage>
</organism>
<dbReference type="AlphaFoldDB" id="A0AAE1B073"/>
<comment type="caution">
    <text evidence="1">The sequence shown here is derived from an EMBL/GenBank/DDBJ whole genome shotgun (WGS) entry which is preliminary data.</text>
</comment>
<gene>
    <name evidence="1" type="ORF">RRG08_055577</name>
</gene>
<name>A0AAE1B073_9GAST</name>
<protein>
    <submittedName>
        <fullName evidence="1">Uncharacterized protein</fullName>
    </submittedName>
</protein>
<evidence type="ECO:0000313" key="2">
    <source>
        <dbReference type="Proteomes" id="UP001283361"/>
    </source>
</evidence>
<reference evidence="1" key="1">
    <citation type="journal article" date="2023" name="G3 (Bethesda)">
        <title>A reference genome for the long-term kleptoplast-retaining sea slug Elysia crispata morphotype clarki.</title>
        <authorList>
            <person name="Eastman K.E."/>
            <person name="Pendleton A.L."/>
            <person name="Shaikh M.A."/>
            <person name="Suttiyut T."/>
            <person name="Ogas R."/>
            <person name="Tomko P."/>
            <person name="Gavelis G."/>
            <person name="Widhalm J.R."/>
            <person name="Wisecaver J.H."/>
        </authorList>
    </citation>
    <scope>NUCLEOTIDE SEQUENCE</scope>
    <source>
        <strain evidence="1">ECLA1</strain>
    </source>
</reference>
<accession>A0AAE1B073</accession>
<sequence length="117" mass="13462">MFVTPHRARLRHGGHTLAPRLQPLPGHKLSASHNVLSLPCRYRCIRSHYNFRKFLLSYLSGSVQDSKICAEFEYTDRTGGMWGFCRWSNERILMFVSQKFTGLNTVSAWTVANCVQL</sequence>
<proteinExistence type="predicted"/>
<evidence type="ECO:0000313" key="1">
    <source>
        <dbReference type="EMBL" id="KAK3797379.1"/>
    </source>
</evidence>
<dbReference type="Proteomes" id="UP001283361">
    <property type="component" value="Unassembled WGS sequence"/>
</dbReference>
<dbReference type="EMBL" id="JAWDGP010000767">
    <property type="protein sequence ID" value="KAK3797379.1"/>
    <property type="molecule type" value="Genomic_DNA"/>
</dbReference>